<dbReference type="InterPro" id="IPR050832">
    <property type="entry name" value="Bact_Acetyltransf"/>
</dbReference>
<dbReference type="AlphaFoldDB" id="A0A212U661"/>
<evidence type="ECO:0000313" key="5">
    <source>
        <dbReference type="Proteomes" id="UP000198122"/>
    </source>
</evidence>
<gene>
    <name evidence="4" type="ORF">SAMN05445756_2108</name>
</gene>
<dbReference type="GO" id="GO:0016747">
    <property type="term" value="F:acyltransferase activity, transferring groups other than amino-acyl groups"/>
    <property type="evidence" value="ECO:0007669"/>
    <property type="project" value="InterPro"/>
</dbReference>
<keyword evidence="1" id="KW-0808">Transferase</keyword>
<organism evidence="4 5">
    <name type="scientific">Kytococcus aerolatus</name>
    <dbReference type="NCBI Taxonomy" id="592308"/>
    <lineage>
        <taxon>Bacteria</taxon>
        <taxon>Bacillati</taxon>
        <taxon>Actinomycetota</taxon>
        <taxon>Actinomycetes</taxon>
        <taxon>Micrococcales</taxon>
        <taxon>Kytococcaceae</taxon>
        <taxon>Kytococcus</taxon>
    </lineage>
</organism>
<dbReference type="Pfam" id="PF00583">
    <property type="entry name" value="Acetyltransf_1"/>
    <property type="match status" value="1"/>
</dbReference>
<dbReference type="EMBL" id="FYEZ01000003">
    <property type="protein sequence ID" value="SNC73717.1"/>
    <property type="molecule type" value="Genomic_DNA"/>
</dbReference>
<evidence type="ECO:0000313" key="4">
    <source>
        <dbReference type="EMBL" id="SNC73717.1"/>
    </source>
</evidence>
<dbReference type="InterPro" id="IPR000182">
    <property type="entry name" value="GNAT_dom"/>
</dbReference>
<dbReference type="InterPro" id="IPR016181">
    <property type="entry name" value="Acyl_CoA_acyltransferase"/>
</dbReference>
<dbReference type="RefSeq" id="WP_088819090.1">
    <property type="nucleotide sequence ID" value="NZ_FYEZ01000003.1"/>
</dbReference>
<sequence length="177" mass="19136">MDAPPAVEITRPAPEDALPWAHAHVAIWREAYADLLPAALLEGLDAEGSVPARREIADRLDAEGPGPDLPDTVIARCADGTVAGMCTAGLRRDDLPTELELHALNVAAPWRGTGLAERLVEAVLPPGPASLWVLEGNDRAIAFYRRLGFEETSRRKELVHRTVGDTGVWEIAMVRPV</sequence>
<reference evidence="4 5" key="1">
    <citation type="submission" date="2017-06" db="EMBL/GenBank/DDBJ databases">
        <authorList>
            <person name="Kim H.J."/>
            <person name="Triplett B.A."/>
        </authorList>
    </citation>
    <scope>NUCLEOTIDE SEQUENCE [LARGE SCALE GENOMIC DNA]</scope>
    <source>
        <strain evidence="4 5">DSM 22179</strain>
    </source>
</reference>
<dbReference type="Gene3D" id="3.40.630.30">
    <property type="match status" value="1"/>
</dbReference>
<name>A0A212U661_9MICO</name>
<dbReference type="Proteomes" id="UP000198122">
    <property type="component" value="Unassembled WGS sequence"/>
</dbReference>
<evidence type="ECO:0000259" key="3">
    <source>
        <dbReference type="PROSITE" id="PS51186"/>
    </source>
</evidence>
<keyword evidence="4" id="KW-0687">Ribonucleoprotein</keyword>
<dbReference type="SUPFAM" id="SSF55729">
    <property type="entry name" value="Acyl-CoA N-acyltransferases (Nat)"/>
    <property type="match status" value="1"/>
</dbReference>
<protein>
    <submittedName>
        <fullName evidence="4">Ribosomal protein S18 acetylase RimI</fullName>
    </submittedName>
</protein>
<dbReference type="CDD" id="cd04301">
    <property type="entry name" value="NAT_SF"/>
    <property type="match status" value="1"/>
</dbReference>
<evidence type="ECO:0000256" key="1">
    <source>
        <dbReference type="ARBA" id="ARBA00022679"/>
    </source>
</evidence>
<proteinExistence type="predicted"/>
<accession>A0A212U661</accession>
<evidence type="ECO:0000256" key="2">
    <source>
        <dbReference type="ARBA" id="ARBA00023315"/>
    </source>
</evidence>
<dbReference type="GO" id="GO:0005840">
    <property type="term" value="C:ribosome"/>
    <property type="evidence" value="ECO:0007669"/>
    <property type="project" value="UniProtKB-KW"/>
</dbReference>
<feature type="domain" description="N-acetyltransferase" evidence="3">
    <location>
        <begin position="26"/>
        <end position="177"/>
    </location>
</feature>
<keyword evidence="5" id="KW-1185">Reference proteome</keyword>
<dbReference type="OrthoDB" id="5243635at2"/>
<keyword evidence="2" id="KW-0012">Acyltransferase</keyword>
<keyword evidence="4" id="KW-0689">Ribosomal protein</keyword>
<dbReference type="PROSITE" id="PS51186">
    <property type="entry name" value="GNAT"/>
    <property type="match status" value="1"/>
</dbReference>
<dbReference type="PANTHER" id="PTHR43877">
    <property type="entry name" value="AMINOALKYLPHOSPHONATE N-ACETYLTRANSFERASE-RELATED-RELATED"/>
    <property type="match status" value="1"/>
</dbReference>